<reference evidence="2 3" key="1">
    <citation type="submission" date="2018-11" db="EMBL/GenBank/DDBJ databases">
        <authorList>
            <consortium name="Pathogen Informatics"/>
        </authorList>
    </citation>
    <scope>NUCLEOTIDE SEQUENCE [LARGE SCALE GENOMIC DNA]</scope>
</reference>
<organism evidence="2 3">
    <name type="scientific">Dibothriocephalus latus</name>
    <name type="common">Fish tapeworm</name>
    <name type="synonym">Diphyllobothrium latum</name>
    <dbReference type="NCBI Taxonomy" id="60516"/>
    <lineage>
        <taxon>Eukaryota</taxon>
        <taxon>Metazoa</taxon>
        <taxon>Spiralia</taxon>
        <taxon>Lophotrochozoa</taxon>
        <taxon>Platyhelminthes</taxon>
        <taxon>Cestoda</taxon>
        <taxon>Eucestoda</taxon>
        <taxon>Diphyllobothriidea</taxon>
        <taxon>Diphyllobothriidae</taxon>
        <taxon>Dibothriocephalus</taxon>
    </lineage>
</organism>
<dbReference type="EMBL" id="UYRU01114234">
    <property type="protein sequence ID" value="VDN45028.1"/>
    <property type="molecule type" value="Genomic_DNA"/>
</dbReference>
<dbReference type="AlphaFoldDB" id="A0A3P7P7Y6"/>
<sequence>MKRRLLGPKRSAAGFPLSSYQSNKHSPSGLVDSVSQRRRARGRGRGRGRGKTPTNLRQRKARGNRHGGRGRSVNRELPSTRPHQVSPLFSHTRFPPESHAQPLSAASPTHAAPAISPSGPLSPPLLVRSRATGSLSENSDKLPDAVSIVQNEVKPDVK</sequence>
<feature type="non-terminal residue" evidence="2">
    <location>
        <position position="158"/>
    </location>
</feature>
<proteinExistence type="predicted"/>
<evidence type="ECO:0000313" key="3">
    <source>
        <dbReference type="Proteomes" id="UP000281553"/>
    </source>
</evidence>
<feature type="compositionally biased region" description="Basic residues" evidence="1">
    <location>
        <begin position="57"/>
        <end position="69"/>
    </location>
</feature>
<feature type="region of interest" description="Disordered" evidence="1">
    <location>
        <begin position="1"/>
        <end position="158"/>
    </location>
</feature>
<feature type="compositionally biased region" description="Basic residues" evidence="1">
    <location>
        <begin position="36"/>
        <end position="50"/>
    </location>
</feature>
<evidence type="ECO:0000256" key="1">
    <source>
        <dbReference type="SAM" id="MobiDB-lite"/>
    </source>
</evidence>
<keyword evidence="3" id="KW-1185">Reference proteome</keyword>
<gene>
    <name evidence="2" type="ORF">DILT_LOCUS19504</name>
</gene>
<dbReference type="Proteomes" id="UP000281553">
    <property type="component" value="Unassembled WGS sequence"/>
</dbReference>
<name>A0A3P7P7Y6_DIBLA</name>
<accession>A0A3P7P7Y6</accession>
<evidence type="ECO:0000313" key="2">
    <source>
        <dbReference type="EMBL" id="VDN45028.1"/>
    </source>
</evidence>
<protein>
    <submittedName>
        <fullName evidence="2">Uncharacterized protein</fullName>
    </submittedName>
</protein>